<accession>A0A409XKB7</accession>
<dbReference type="AlphaFoldDB" id="A0A409XKB7"/>
<reference evidence="2 3" key="1">
    <citation type="journal article" date="2018" name="Evol. Lett.">
        <title>Horizontal gene cluster transfer increased hallucinogenic mushroom diversity.</title>
        <authorList>
            <person name="Reynolds H.T."/>
            <person name="Vijayakumar V."/>
            <person name="Gluck-Thaler E."/>
            <person name="Korotkin H.B."/>
            <person name="Matheny P.B."/>
            <person name="Slot J.C."/>
        </authorList>
    </citation>
    <scope>NUCLEOTIDE SEQUENCE [LARGE SCALE GENOMIC DNA]</scope>
    <source>
        <strain evidence="2 3">2631</strain>
    </source>
</reference>
<dbReference type="InterPro" id="IPR000210">
    <property type="entry name" value="BTB/POZ_dom"/>
</dbReference>
<evidence type="ECO:0000313" key="3">
    <source>
        <dbReference type="Proteomes" id="UP000283269"/>
    </source>
</evidence>
<dbReference type="OrthoDB" id="3036049at2759"/>
<name>A0A409XKB7_PSICY</name>
<dbReference type="CDD" id="cd18186">
    <property type="entry name" value="BTB_POZ_ZBTB_KLHL-like"/>
    <property type="match status" value="1"/>
</dbReference>
<sequence length="333" mass="37596">MPNTEKAYRNVDPLSELAEDEILDFEKAHGLWFDDADVIFRAGSKAFRVHRSILSARSTVFNDMFSVPQASQAMNLPKDGKVTIVHLPDTEMDIYFFFSAIFDASYFEPPPSSPPLEVIVSILRLSHKYDVPFLKQRSAAHLEKLFPLDKERFSAVIQELSLASGSPEDVFRMVQCYLELALLSNVVDVQWILPTLFLMLSQYPLPVILSRDGWANLPASVQAEYLIFREGYMDALISAMGWLAALPAQNCVNKPTCHLHATLLSRKYYYTLGVRPSYTPSTVVMGGSFCTACITEAERCLKIAQNKRWSKYPQLLGFSGWDALRKMKTESGL</sequence>
<evidence type="ECO:0000313" key="2">
    <source>
        <dbReference type="EMBL" id="PPQ91166.1"/>
    </source>
</evidence>
<gene>
    <name evidence="2" type="ORF">CVT25_003143</name>
</gene>
<dbReference type="SUPFAM" id="SSF54695">
    <property type="entry name" value="POZ domain"/>
    <property type="match status" value="1"/>
</dbReference>
<dbReference type="Pfam" id="PF00651">
    <property type="entry name" value="BTB"/>
    <property type="match status" value="1"/>
</dbReference>
<feature type="domain" description="BTB" evidence="1">
    <location>
        <begin position="36"/>
        <end position="106"/>
    </location>
</feature>
<dbReference type="PROSITE" id="PS50097">
    <property type="entry name" value="BTB"/>
    <property type="match status" value="1"/>
</dbReference>
<keyword evidence="3" id="KW-1185">Reference proteome</keyword>
<protein>
    <recommendedName>
        <fullName evidence="1">BTB domain-containing protein</fullName>
    </recommendedName>
</protein>
<comment type="caution">
    <text evidence="2">The sequence shown here is derived from an EMBL/GenBank/DDBJ whole genome shotgun (WGS) entry which is preliminary data.</text>
</comment>
<dbReference type="InParanoid" id="A0A409XKB7"/>
<dbReference type="Gene3D" id="3.30.710.10">
    <property type="entry name" value="Potassium Channel Kv1.1, Chain A"/>
    <property type="match status" value="1"/>
</dbReference>
<dbReference type="Proteomes" id="UP000283269">
    <property type="component" value="Unassembled WGS sequence"/>
</dbReference>
<dbReference type="SMART" id="SM00225">
    <property type="entry name" value="BTB"/>
    <property type="match status" value="1"/>
</dbReference>
<dbReference type="EMBL" id="NHYD01001447">
    <property type="protein sequence ID" value="PPQ91166.1"/>
    <property type="molecule type" value="Genomic_DNA"/>
</dbReference>
<evidence type="ECO:0000259" key="1">
    <source>
        <dbReference type="PROSITE" id="PS50097"/>
    </source>
</evidence>
<organism evidence="2 3">
    <name type="scientific">Psilocybe cyanescens</name>
    <dbReference type="NCBI Taxonomy" id="93625"/>
    <lineage>
        <taxon>Eukaryota</taxon>
        <taxon>Fungi</taxon>
        <taxon>Dikarya</taxon>
        <taxon>Basidiomycota</taxon>
        <taxon>Agaricomycotina</taxon>
        <taxon>Agaricomycetes</taxon>
        <taxon>Agaricomycetidae</taxon>
        <taxon>Agaricales</taxon>
        <taxon>Agaricineae</taxon>
        <taxon>Strophariaceae</taxon>
        <taxon>Psilocybe</taxon>
    </lineage>
</organism>
<proteinExistence type="predicted"/>
<dbReference type="InterPro" id="IPR011333">
    <property type="entry name" value="SKP1/BTB/POZ_sf"/>
</dbReference>